<gene>
    <name evidence="2" type="ORF">IOD40_05730</name>
</gene>
<evidence type="ECO:0000313" key="2">
    <source>
        <dbReference type="EMBL" id="MBI1620161.1"/>
    </source>
</evidence>
<evidence type="ECO:0000256" key="1">
    <source>
        <dbReference type="SAM" id="SignalP"/>
    </source>
</evidence>
<dbReference type="Pfam" id="PF25691">
    <property type="entry name" value="BW3TFN"/>
    <property type="match status" value="1"/>
</dbReference>
<feature type="signal peptide" evidence="1">
    <location>
        <begin position="1"/>
        <end position="19"/>
    </location>
</feature>
<sequence length="168" mass="17768">MSAYVLTSLGRAVMAEALAALPFVVALSAGDPDWDDAWGEVNPPTPSLGANGILALVGYVRPTIVGFVVEDPEGIIVTDEGTKYSTSEARTRNLRIRIQIPAGSWTGATIREIGVFANASFDAGMPAGKTVLDEGDVIAAGDLLHLSWLRPQFLSAGTSLIRDFILRV</sequence>
<accession>A0ABS0SAB1</accession>
<feature type="chain" id="PRO_5045834040" evidence="1">
    <location>
        <begin position="20"/>
        <end position="168"/>
    </location>
</feature>
<dbReference type="Proteomes" id="UP000601789">
    <property type="component" value="Unassembled WGS sequence"/>
</dbReference>
<proteinExistence type="predicted"/>
<name>A0ABS0SAB1_9HYPH</name>
<dbReference type="EMBL" id="JADGMQ010000002">
    <property type="protein sequence ID" value="MBI1620161.1"/>
    <property type="molecule type" value="Genomic_DNA"/>
</dbReference>
<protein>
    <submittedName>
        <fullName evidence="2">Uncharacterized protein</fullName>
    </submittedName>
</protein>
<reference evidence="2 3" key="1">
    <citation type="submission" date="2020-10" db="EMBL/GenBank/DDBJ databases">
        <title>Aquamicrobium zhengzhouensis sp. nov., a exopolysaccharide producing bacterium isolated from farmland soil.</title>
        <authorList>
            <person name="Wang X."/>
        </authorList>
    </citation>
    <scope>NUCLEOTIDE SEQUENCE [LARGE SCALE GENOMIC DNA]</scope>
    <source>
        <strain evidence="3">cd-1</strain>
    </source>
</reference>
<keyword evidence="1" id="KW-0732">Signal</keyword>
<dbReference type="InterPro" id="IPR058040">
    <property type="entry name" value="BW3TFN"/>
</dbReference>
<dbReference type="RefSeq" id="WP_198475191.1">
    <property type="nucleotide sequence ID" value="NZ_JADGMQ010000002.1"/>
</dbReference>
<comment type="caution">
    <text evidence="2">The sequence shown here is derived from an EMBL/GenBank/DDBJ whole genome shotgun (WGS) entry which is preliminary data.</text>
</comment>
<keyword evidence="3" id="KW-1185">Reference proteome</keyword>
<evidence type="ECO:0000313" key="3">
    <source>
        <dbReference type="Proteomes" id="UP000601789"/>
    </source>
</evidence>
<organism evidence="2 3">
    <name type="scientific">Aquamicrobium zhengzhouense</name>
    <dbReference type="NCBI Taxonomy" id="2781738"/>
    <lineage>
        <taxon>Bacteria</taxon>
        <taxon>Pseudomonadati</taxon>
        <taxon>Pseudomonadota</taxon>
        <taxon>Alphaproteobacteria</taxon>
        <taxon>Hyphomicrobiales</taxon>
        <taxon>Phyllobacteriaceae</taxon>
        <taxon>Aquamicrobium</taxon>
    </lineage>
</organism>